<accession>A0ACC3BDH0</accession>
<dbReference type="EMBL" id="JAOPJF010000006">
    <property type="protein sequence ID" value="KAK1148811.1"/>
    <property type="molecule type" value="Genomic_DNA"/>
</dbReference>
<reference evidence="1 2" key="1">
    <citation type="journal article" date="2023" name="ACS Omega">
        <title>Identification of the Neoaspergillic Acid Biosynthesis Gene Cluster by Establishing an In Vitro CRISPR-Ribonucleoprotein Genetic System in Aspergillus melleus.</title>
        <authorList>
            <person name="Yuan B."/>
            <person name="Grau M.F."/>
            <person name="Murata R.M."/>
            <person name="Torok T."/>
            <person name="Venkateswaran K."/>
            <person name="Stajich J.E."/>
            <person name="Wang C.C.C."/>
        </authorList>
    </citation>
    <scope>NUCLEOTIDE SEQUENCE [LARGE SCALE GENOMIC DNA]</scope>
    <source>
        <strain evidence="1 2">IMV 1140</strain>
    </source>
</reference>
<keyword evidence="2" id="KW-1185">Reference proteome</keyword>
<evidence type="ECO:0000313" key="2">
    <source>
        <dbReference type="Proteomes" id="UP001177260"/>
    </source>
</evidence>
<evidence type="ECO:0000313" key="1">
    <source>
        <dbReference type="EMBL" id="KAK1148811.1"/>
    </source>
</evidence>
<sequence length="199" mass="22419">MSSSIHSMFMPFKVTLNDLDRQMKLEAQGFEFEGGCPFTINLYGYIHEATICSGIEHIRKELSRQLFVACMEPHPSKTSLPRRNKDMYYRVKATFNIATAPLSLAPEPDDAQVITTAIIWHLGSSRDLELVNNAYEKRGKCRGQDIVVLRVKVVPEGAKDCVYFYPRDPATGADLESVGETEFVDAFSDEGEIDGWVFL</sequence>
<gene>
    <name evidence="1" type="ORF">N8T08_008696</name>
</gene>
<comment type="caution">
    <text evidence="1">The sequence shown here is derived from an EMBL/GenBank/DDBJ whole genome shotgun (WGS) entry which is preliminary data.</text>
</comment>
<dbReference type="Proteomes" id="UP001177260">
    <property type="component" value="Unassembled WGS sequence"/>
</dbReference>
<name>A0ACC3BDH0_9EURO</name>
<protein>
    <submittedName>
        <fullName evidence="1">Uncharacterized protein</fullName>
    </submittedName>
</protein>
<proteinExistence type="predicted"/>
<organism evidence="1 2">
    <name type="scientific">Aspergillus melleus</name>
    <dbReference type="NCBI Taxonomy" id="138277"/>
    <lineage>
        <taxon>Eukaryota</taxon>
        <taxon>Fungi</taxon>
        <taxon>Dikarya</taxon>
        <taxon>Ascomycota</taxon>
        <taxon>Pezizomycotina</taxon>
        <taxon>Eurotiomycetes</taxon>
        <taxon>Eurotiomycetidae</taxon>
        <taxon>Eurotiales</taxon>
        <taxon>Aspergillaceae</taxon>
        <taxon>Aspergillus</taxon>
        <taxon>Aspergillus subgen. Circumdati</taxon>
    </lineage>
</organism>